<dbReference type="AlphaFoldDB" id="A0A164XN24"/>
<accession>A0A164XN24</accession>
<evidence type="ECO:0000256" key="1">
    <source>
        <dbReference type="SAM" id="MobiDB-lite"/>
    </source>
</evidence>
<feature type="compositionally biased region" description="Polar residues" evidence="1">
    <location>
        <begin position="265"/>
        <end position="283"/>
    </location>
</feature>
<evidence type="ECO:0000256" key="2">
    <source>
        <dbReference type="SAM" id="Phobius"/>
    </source>
</evidence>
<keyword evidence="2" id="KW-0472">Membrane</keyword>
<evidence type="ECO:0000256" key="3">
    <source>
        <dbReference type="SAM" id="SignalP"/>
    </source>
</evidence>
<feature type="compositionally biased region" description="Polar residues" evidence="1">
    <location>
        <begin position="165"/>
        <end position="183"/>
    </location>
</feature>
<keyword evidence="5" id="KW-1185">Reference proteome</keyword>
<keyword evidence="2" id="KW-0812">Transmembrane</keyword>
<feature type="signal peptide" evidence="3">
    <location>
        <begin position="1"/>
        <end position="27"/>
    </location>
</feature>
<reference evidence="4 5" key="1">
    <citation type="journal article" date="2016" name="Mol. Biol. Evol.">
        <title>Comparative Genomics of Early-Diverging Mushroom-Forming Fungi Provides Insights into the Origins of Lignocellulose Decay Capabilities.</title>
        <authorList>
            <person name="Nagy L.G."/>
            <person name="Riley R."/>
            <person name="Tritt A."/>
            <person name="Adam C."/>
            <person name="Daum C."/>
            <person name="Floudas D."/>
            <person name="Sun H."/>
            <person name="Yadav J.S."/>
            <person name="Pangilinan J."/>
            <person name="Larsson K.H."/>
            <person name="Matsuura K."/>
            <person name="Barry K."/>
            <person name="Labutti K."/>
            <person name="Kuo R."/>
            <person name="Ohm R.A."/>
            <person name="Bhattacharya S.S."/>
            <person name="Shirouzu T."/>
            <person name="Yoshinaga Y."/>
            <person name="Martin F.M."/>
            <person name="Grigoriev I.V."/>
            <person name="Hibbett D.S."/>
        </authorList>
    </citation>
    <scope>NUCLEOTIDE SEQUENCE [LARGE SCALE GENOMIC DNA]</scope>
    <source>
        <strain evidence="4 5">HHB9708</strain>
    </source>
</reference>
<dbReference type="EMBL" id="KV419400">
    <property type="protein sequence ID" value="KZS96134.1"/>
    <property type="molecule type" value="Genomic_DNA"/>
</dbReference>
<feature type="region of interest" description="Disordered" evidence="1">
    <location>
        <begin position="165"/>
        <end position="212"/>
    </location>
</feature>
<evidence type="ECO:0000313" key="4">
    <source>
        <dbReference type="EMBL" id="KZS96134.1"/>
    </source>
</evidence>
<evidence type="ECO:0008006" key="6">
    <source>
        <dbReference type="Google" id="ProtNLM"/>
    </source>
</evidence>
<feature type="compositionally biased region" description="Polar residues" evidence="1">
    <location>
        <begin position="291"/>
        <end position="306"/>
    </location>
</feature>
<organism evidence="4 5">
    <name type="scientific">Sistotremastrum niveocremeum HHB9708</name>
    <dbReference type="NCBI Taxonomy" id="1314777"/>
    <lineage>
        <taxon>Eukaryota</taxon>
        <taxon>Fungi</taxon>
        <taxon>Dikarya</taxon>
        <taxon>Basidiomycota</taxon>
        <taxon>Agaricomycotina</taxon>
        <taxon>Agaricomycetes</taxon>
        <taxon>Sistotremastrales</taxon>
        <taxon>Sistotremastraceae</taxon>
        <taxon>Sertulicium</taxon>
        <taxon>Sertulicium niveocremeum</taxon>
    </lineage>
</organism>
<dbReference type="OrthoDB" id="3362711at2759"/>
<feature type="chain" id="PRO_5007854371" description="Mid2 domain-containing protein" evidence="3">
    <location>
        <begin position="28"/>
        <end position="343"/>
    </location>
</feature>
<gene>
    <name evidence="4" type="ORF">SISNIDRAFT_494268</name>
</gene>
<feature type="transmembrane region" description="Helical" evidence="2">
    <location>
        <begin position="215"/>
        <end position="239"/>
    </location>
</feature>
<keyword evidence="2" id="KW-1133">Transmembrane helix</keyword>
<feature type="region of interest" description="Disordered" evidence="1">
    <location>
        <begin position="248"/>
        <end position="343"/>
    </location>
</feature>
<name>A0A164XN24_9AGAM</name>
<sequence length="343" mass="35239">MRLAGRFAMDSAFSFLLLSTWTPSIYAAPSPPGGASNVTCITETWSLNSLGQTPCLVGADLGAACSPIGSYNVPPLAAPNTYFPSNPPSACECSTVFYALISACSLCQGNPTITTWNLFSVNCTKTSLASFPQAIPPGTSVPQWAYQDISGNQVFNETSAIITGDQPESSAGSAAPTQTKPPATSQSLITSQISTSGFGGPSSSSTSPSSKSVNVGAIVGGVVGGIAGLTAIVVLILFLMRKRHTPVMVTPARPPLPEKAGGLQSYDSTIKKSNSQSRRQVAFQSRRGPSRQRSTPGSDTMSSNGRSNASSPPAMSPTSARSGGPAALPDYMRPAGYTGAAEL</sequence>
<feature type="compositionally biased region" description="Low complexity" evidence="1">
    <location>
        <begin position="307"/>
        <end position="322"/>
    </location>
</feature>
<evidence type="ECO:0000313" key="5">
    <source>
        <dbReference type="Proteomes" id="UP000076722"/>
    </source>
</evidence>
<proteinExistence type="predicted"/>
<feature type="compositionally biased region" description="Low complexity" evidence="1">
    <location>
        <begin position="184"/>
        <end position="212"/>
    </location>
</feature>
<keyword evidence="3" id="KW-0732">Signal</keyword>
<protein>
    <recommendedName>
        <fullName evidence="6">Mid2 domain-containing protein</fullName>
    </recommendedName>
</protein>
<dbReference type="Proteomes" id="UP000076722">
    <property type="component" value="Unassembled WGS sequence"/>
</dbReference>